<sequence>MSLYELRYQAGTSDRPRRVILVVKEREGDLLLDHFFLVTLLPWTEKLRLKVLTPALSSTSQTKSHRHAKKLRQGAKVRPNDECLCMQRSETADLLPRLSGYALRPTRYGAGNRWRHQNICRIGI</sequence>
<dbReference type="AlphaFoldDB" id="A0A6L7GAL6"/>
<organism evidence="1 2">
    <name type="scientific">Pseudooceanicola albus</name>
    <dbReference type="NCBI Taxonomy" id="2692189"/>
    <lineage>
        <taxon>Bacteria</taxon>
        <taxon>Pseudomonadati</taxon>
        <taxon>Pseudomonadota</taxon>
        <taxon>Alphaproteobacteria</taxon>
        <taxon>Rhodobacterales</taxon>
        <taxon>Paracoccaceae</taxon>
        <taxon>Pseudooceanicola</taxon>
    </lineage>
</organism>
<protein>
    <submittedName>
        <fullName evidence="1">Uncharacterized protein</fullName>
    </submittedName>
</protein>
<reference evidence="1 2" key="1">
    <citation type="submission" date="2019-12" db="EMBL/GenBank/DDBJ databases">
        <authorList>
            <person name="Li M."/>
        </authorList>
    </citation>
    <scope>NUCLEOTIDE SEQUENCE [LARGE SCALE GENOMIC DNA]</scope>
    <source>
        <strain evidence="1 2">GBMRC 2024</strain>
    </source>
</reference>
<evidence type="ECO:0000313" key="2">
    <source>
        <dbReference type="Proteomes" id="UP000477911"/>
    </source>
</evidence>
<keyword evidence="2" id="KW-1185">Reference proteome</keyword>
<dbReference type="EMBL" id="WUMU01000040">
    <property type="protein sequence ID" value="MXN20999.1"/>
    <property type="molecule type" value="Genomic_DNA"/>
</dbReference>
<proteinExistence type="predicted"/>
<gene>
    <name evidence="1" type="ORF">GR170_24540</name>
</gene>
<comment type="caution">
    <text evidence="1">The sequence shown here is derived from an EMBL/GenBank/DDBJ whole genome shotgun (WGS) entry which is preliminary data.</text>
</comment>
<dbReference type="Proteomes" id="UP000477911">
    <property type="component" value="Unassembled WGS sequence"/>
</dbReference>
<accession>A0A6L7GAL6</accession>
<evidence type="ECO:0000313" key="1">
    <source>
        <dbReference type="EMBL" id="MXN20999.1"/>
    </source>
</evidence>
<dbReference type="RefSeq" id="WP_160897117.1">
    <property type="nucleotide sequence ID" value="NZ_WUMU01000040.1"/>
</dbReference>
<name>A0A6L7GAL6_9RHOB</name>